<reference evidence="1 2" key="1">
    <citation type="submission" date="2023-05" db="EMBL/GenBank/DDBJ databases">
        <title>B98-5 Cell Line De Novo Hybrid Assembly: An Optical Mapping Approach.</title>
        <authorList>
            <person name="Kananen K."/>
            <person name="Auerbach J.A."/>
            <person name="Kautto E."/>
            <person name="Blachly J.S."/>
        </authorList>
    </citation>
    <scope>NUCLEOTIDE SEQUENCE [LARGE SCALE GENOMIC DNA]</scope>
    <source>
        <strain evidence="1">B95-8</strain>
        <tissue evidence="1">Cell line</tissue>
    </source>
</reference>
<organism evidence="1 2">
    <name type="scientific">Saguinus oedipus</name>
    <name type="common">Cotton-top tamarin</name>
    <name type="synonym">Oedipomidas oedipus</name>
    <dbReference type="NCBI Taxonomy" id="9490"/>
    <lineage>
        <taxon>Eukaryota</taxon>
        <taxon>Metazoa</taxon>
        <taxon>Chordata</taxon>
        <taxon>Craniata</taxon>
        <taxon>Vertebrata</taxon>
        <taxon>Euteleostomi</taxon>
        <taxon>Mammalia</taxon>
        <taxon>Eutheria</taxon>
        <taxon>Euarchontoglires</taxon>
        <taxon>Primates</taxon>
        <taxon>Haplorrhini</taxon>
        <taxon>Platyrrhini</taxon>
        <taxon>Cebidae</taxon>
        <taxon>Callitrichinae</taxon>
        <taxon>Saguinus</taxon>
    </lineage>
</organism>
<sequence length="174" mass="19058">MSAGGWLLLPPATSRELGTSPLIPNTGNSPLASRNACCSSCGFCPPCFMSTSSLPTEGRDDPRRLGIASSAGAKVHAGTSPDAYLPDTEAAYCQVLSCRAHRPQHWWLLLHCLQSFAKGRSHVCPSLLCHQEETLEKLKIFYQLIHKVRGNHLDKFPIVPVRNKSYENSWGGLE</sequence>
<keyword evidence="2" id="KW-1185">Reference proteome</keyword>
<name>A0ABQ9TXK3_SAGOE</name>
<gene>
    <name evidence="1" type="ORF">P7K49_035196</name>
</gene>
<proteinExistence type="predicted"/>
<dbReference type="Proteomes" id="UP001266305">
    <property type="component" value="Unassembled WGS sequence"/>
</dbReference>
<comment type="caution">
    <text evidence="1">The sequence shown here is derived from an EMBL/GenBank/DDBJ whole genome shotgun (WGS) entry which is preliminary data.</text>
</comment>
<evidence type="ECO:0000313" key="1">
    <source>
        <dbReference type="EMBL" id="KAK2089289.1"/>
    </source>
</evidence>
<protein>
    <submittedName>
        <fullName evidence="1">Uncharacterized protein</fullName>
    </submittedName>
</protein>
<accession>A0ABQ9TXK3</accession>
<evidence type="ECO:0000313" key="2">
    <source>
        <dbReference type="Proteomes" id="UP001266305"/>
    </source>
</evidence>
<dbReference type="EMBL" id="JASSZA010000019">
    <property type="protein sequence ID" value="KAK2089289.1"/>
    <property type="molecule type" value="Genomic_DNA"/>
</dbReference>